<keyword evidence="10" id="KW-0175">Coiled coil</keyword>
<dbReference type="InterPro" id="IPR013083">
    <property type="entry name" value="Znf_RING/FYVE/PHD"/>
</dbReference>
<evidence type="ECO:0000256" key="5">
    <source>
        <dbReference type="ARBA" id="ARBA00022833"/>
    </source>
</evidence>
<dbReference type="InterPro" id="IPR017907">
    <property type="entry name" value="Znf_RING_CS"/>
</dbReference>
<evidence type="ECO:0000256" key="3">
    <source>
        <dbReference type="ARBA" id="ARBA00022723"/>
    </source>
</evidence>
<comment type="subcellular location">
    <subcellularLocation>
        <location evidence="1">Nucleus</location>
    </subcellularLocation>
</comment>
<dbReference type="InterPro" id="IPR015877">
    <property type="entry name" value="MAT1_centre"/>
</dbReference>
<dbReference type="Pfam" id="PF17121">
    <property type="entry name" value="zf-C3HC4_5"/>
    <property type="match status" value="1"/>
</dbReference>
<feature type="coiled-coil region" evidence="10">
    <location>
        <begin position="124"/>
        <end position="195"/>
    </location>
</feature>
<protein>
    <recommendedName>
        <fullName evidence="2">RNA polymerase II transcription factor B subunit 3</fullName>
    </recommendedName>
    <alternativeName>
        <fullName evidence="8">RNA polymerase II transcription factor B 38 kDa subunit</fullName>
    </alternativeName>
    <alternativeName>
        <fullName evidence="7">RNA polymerase II transcription factor B p38 subunit</fullName>
    </alternativeName>
</protein>
<organism evidence="12 13">
    <name type="scientific">Discina gigas</name>
    <dbReference type="NCBI Taxonomy" id="1032678"/>
    <lineage>
        <taxon>Eukaryota</taxon>
        <taxon>Fungi</taxon>
        <taxon>Dikarya</taxon>
        <taxon>Ascomycota</taxon>
        <taxon>Pezizomycotina</taxon>
        <taxon>Pezizomycetes</taxon>
        <taxon>Pezizales</taxon>
        <taxon>Discinaceae</taxon>
        <taxon>Discina</taxon>
    </lineage>
</organism>
<dbReference type="NCBIfam" id="TIGR00570">
    <property type="entry name" value="cdk7"/>
    <property type="match status" value="1"/>
</dbReference>
<evidence type="ECO:0000256" key="2">
    <source>
        <dbReference type="ARBA" id="ARBA00022257"/>
    </source>
</evidence>
<keyword evidence="5" id="KW-0862">Zinc</keyword>
<keyword evidence="4 9" id="KW-0863">Zinc-finger</keyword>
<dbReference type="PANTHER" id="PTHR12683:SF13">
    <property type="entry name" value="CDK-ACTIVATING KINASE ASSEMBLY FACTOR MAT1"/>
    <property type="match status" value="1"/>
</dbReference>
<feature type="domain" description="RING-type" evidence="11">
    <location>
        <begin position="12"/>
        <end position="55"/>
    </location>
</feature>
<dbReference type="InterPro" id="IPR004575">
    <property type="entry name" value="MAT1/Tfb3"/>
</dbReference>
<sequence length="342" mass="39274">MDPMKRDDDENCPVCKSSKYLNPQIKFLMSPICYHKMCESCVDRIFTQGPAPCPVIGCGKTLRKNKFRKQTFEDVTVEREVDVRKRIAKTFNKRRDDFDTLLDYNNYLEEVEEMTFNLVNGVDVAKTESKLQTYELANKDLINTNAARAAAEMQAFAQATEAEREQHKLARELAAREMEEERREQEEVKKITLNALATGDKNAVKIIQDVQLKRSSERKRRQAEEALRMKAVAEGRNLLKSSLLAGTRRKDVEDGPFDPLDGLDDKSELYVVQDYYENTWLETARKDTATQAGGYFVEEYYNRSLFEAFSGLTFFIDEDSAKKESDNRAPTLTDLMIVDAVS</sequence>
<keyword evidence="3" id="KW-0479">Metal-binding</keyword>
<dbReference type="SUPFAM" id="SSF57850">
    <property type="entry name" value="RING/U-box"/>
    <property type="match status" value="1"/>
</dbReference>
<keyword evidence="6" id="KW-0539">Nucleus</keyword>
<keyword evidence="13" id="KW-1185">Reference proteome</keyword>
<evidence type="ECO:0000256" key="9">
    <source>
        <dbReference type="PROSITE-ProRule" id="PRU00175"/>
    </source>
</evidence>
<dbReference type="EMBL" id="JBBBZM010000057">
    <property type="protein sequence ID" value="KAL0636077.1"/>
    <property type="molecule type" value="Genomic_DNA"/>
</dbReference>
<comment type="caution">
    <text evidence="12">The sequence shown here is derived from an EMBL/GenBank/DDBJ whole genome shotgun (WGS) entry which is preliminary data.</text>
</comment>
<dbReference type="PANTHER" id="PTHR12683">
    <property type="entry name" value="CDK-ACTIVATING KINASE ASSEMBLY FACTOR MAT1"/>
    <property type="match status" value="1"/>
</dbReference>
<name>A0ABR3GJH2_9PEZI</name>
<dbReference type="CDD" id="cd16573">
    <property type="entry name" value="RING-HC_TFB3-like"/>
    <property type="match status" value="1"/>
</dbReference>
<evidence type="ECO:0000256" key="4">
    <source>
        <dbReference type="ARBA" id="ARBA00022771"/>
    </source>
</evidence>
<accession>A0ABR3GJH2</accession>
<evidence type="ECO:0000256" key="7">
    <source>
        <dbReference type="ARBA" id="ARBA00029873"/>
    </source>
</evidence>
<dbReference type="InterPro" id="IPR001841">
    <property type="entry name" value="Znf_RING"/>
</dbReference>
<proteinExistence type="predicted"/>
<dbReference type="Proteomes" id="UP001447188">
    <property type="component" value="Unassembled WGS sequence"/>
</dbReference>
<evidence type="ECO:0000256" key="10">
    <source>
        <dbReference type="SAM" id="Coils"/>
    </source>
</evidence>
<dbReference type="PROSITE" id="PS00518">
    <property type="entry name" value="ZF_RING_1"/>
    <property type="match status" value="1"/>
</dbReference>
<evidence type="ECO:0000313" key="12">
    <source>
        <dbReference type="EMBL" id="KAL0636077.1"/>
    </source>
</evidence>
<reference evidence="12 13" key="1">
    <citation type="submission" date="2024-02" db="EMBL/GenBank/DDBJ databases">
        <title>Discinaceae phylogenomics.</title>
        <authorList>
            <person name="Dirks A.C."/>
            <person name="James T.Y."/>
        </authorList>
    </citation>
    <scope>NUCLEOTIDE SEQUENCE [LARGE SCALE GENOMIC DNA]</scope>
    <source>
        <strain evidence="12 13">ACD0624</strain>
    </source>
</reference>
<evidence type="ECO:0000256" key="8">
    <source>
        <dbReference type="ARBA" id="ARBA00033277"/>
    </source>
</evidence>
<evidence type="ECO:0000256" key="1">
    <source>
        <dbReference type="ARBA" id="ARBA00004123"/>
    </source>
</evidence>
<gene>
    <name evidence="12" type="primary">TFB3</name>
    <name evidence="12" type="ORF">Q9L58_004983</name>
</gene>
<evidence type="ECO:0000256" key="6">
    <source>
        <dbReference type="ARBA" id="ARBA00023242"/>
    </source>
</evidence>
<dbReference type="PROSITE" id="PS50089">
    <property type="entry name" value="ZF_RING_2"/>
    <property type="match status" value="1"/>
</dbReference>
<dbReference type="Pfam" id="PF06391">
    <property type="entry name" value="MAT1"/>
    <property type="match status" value="1"/>
</dbReference>
<dbReference type="Gene3D" id="3.30.40.10">
    <property type="entry name" value="Zinc/RING finger domain, C3HC4 (zinc finger)"/>
    <property type="match status" value="1"/>
</dbReference>
<evidence type="ECO:0000259" key="11">
    <source>
        <dbReference type="PROSITE" id="PS50089"/>
    </source>
</evidence>
<evidence type="ECO:0000313" key="13">
    <source>
        <dbReference type="Proteomes" id="UP001447188"/>
    </source>
</evidence>